<organism evidence="2 3">
    <name type="scientific">Ameca splendens</name>
    <dbReference type="NCBI Taxonomy" id="208324"/>
    <lineage>
        <taxon>Eukaryota</taxon>
        <taxon>Metazoa</taxon>
        <taxon>Chordata</taxon>
        <taxon>Craniata</taxon>
        <taxon>Vertebrata</taxon>
        <taxon>Euteleostomi</taxon>
        <taxon>Actinopterygii</taxon>
        <taxon>Neopterygii</taxon>
        <taxon>Teleostei</taxon>
        <taxon>Neoteleostei</taxon>
        <taxon>Acanthomorphata</taxon>
        <taxon>Ovalentaria</taxon>
        <taxon>Atherinomorphae</taxon>
        <taxon>Cyprinodontiformes</taxon>
        <taxon>Goodeidae</taxon>
        <taxon>Ameca</taxon>
    </lineage>
</organism>
<dbReference type="EMBL" id="JAHRIP010011589">
    <property type="protein sequence ID" value="MEQ2284636.1"/>
    <property type="molecule type" value="Genomic_DNA"/>
</dbReference>
<evidence type="ECO:0000313" key="3">
    <source>
        <dbReference type="Proteomes" id="UP001469553"/>
    </source>
</evidence>
<dbReference type="Proteomes" id="UP001469553">
    <property type="component" value="Unassembled WGS sequence"/>
</dbReference>
<keyword evidence="1" id="KW-1133">Transmembrane helix</keyword>
<reference evidence="2 3" key="1">
    <citation type="submission" date="2021-06" db="EMBL/GenBank/DDBJ databases">
        <authorList>
            <person name="Palmer J.M."/>
        </authorList>
    </citation>
    <scope>NUCLEOTIDE SEQUENCE [LARGE SCALE GENOMIC DNA]</scope>
    <source>
        <strain evidence="2 3">AS_MEX2019</strain>
        <tissue evidence="2">Muscle</tissue>
    </source>
</reference>
<proteinExistence type="predicted"/>
<sequence length="103" mass="11587">MPSGSFSILMPMQAHSPASIHHFHAFVALYILHHYMIYHFMPMQTQTPFSCLHRLIYHSLAFAGSLTSIHSALSCLRGTIHSSSLMPSWLDLSFSCVCCLIFS</sequence>
<feature type="transmembrane region" description="Helical" evidence="1">
    <location>
        <begin position="20"/>
        <end position="43"/>
    </location>
</feature>
<accession>A0ABV0XT43</accession>
<name>A0ABV0XT43_9TELE</name>
<evidence type="ECO:0000313" key="2">
    <source>
        <dbReference type="EMBL" id="MEQ2284636.1"/>
    </source>
</evidence>
<evidence type="ECO:0000256" key="1">
    <source>
        <dbReference type="SAM" id="Phobius"/>
    </source>
</evidence>
<keyword evidence="3" id="KW-1185">Reference proteome</keyword>
<comment type="caution">
    <text evidence="2">The sequence shown here is derived from an EMBL/GenBank/DDBJ whole genome shotgun (WGS) entry which is preliminary data.</text>
</comment>
<protein>
    <submittedName>
        <fullName evidence="2">Uncharacterized protein</fullName>
    </submittedName>
</protein>
<keyword evidence="1" id="KW-0812">Transmembrane</keyword>
<gene>
    <name evidence="2" type="ORF">AMECASPLE_023596</name>
</gene>
<keyword evidence="1" id="KW-0472">Membrane</keyword>